<dbReference type="InterPro" id="IPR036225">
    <property type="entry name" value="SRP/SRP_N"/>
</dbReference>
<dbReference type="OrthoDB" id="1727884at2759"/>
<evidence type="ECO:0000256" key="9">
    <source>
        <dbReference type="ARBA" id="ARBA00071429"/>
    </source>
</evidence>
<evidence type="ECO:0000256" key="1">
    <source>
        <dbReference type="ARBA" id="ARBA00004397"/>
    </source>
</evidence>
<name>A0A0J9X816_GEOCN</name>
<keyword evidence="4" id="KW-0547">Nucleotide-binding</keyword>
<dbReference type="Proteomes" id="UP000242525">
    <property type="component" value="Unassembled WGS sequence"/>
</dbReference>
<dbReference type="GO" id="GO:0006614">
    <property type="term" value="P:SRP-dependent cotranslational protein targeting to membrane"/>
    <property type="evidence" value="ECO:0007669"/>
    <property type="project" value="InterPro"/>
</dbReference>
<dbReference type="STRING" id="1173061.A0A0J9X816"/>
<evidence type="ECO:0000256" key="3">
    <source>
        <dbReference type="ARBA" id="ARBA00011870"/>
    </source>
</evidence>
<feature type="compositionally biased region" description="Polar residues" evidence="11">
    <location>
        <begin position="145"/>
        <end position="163"/>
    </location>
</feature>
<dbReference type="InterPro" id="IPR003593">
    <property type="entry name" value="AAA+_ATPase"/>
</dbReference>
<feature type="domain" description="SRP54-type proteins GTP-binding" evidence="12">
    <location>
        <begin position="577"/>
        <end position="590"/>
    </location>
</feature>
<evidence type="ECO:0000256" key="7">
    <source>
        <dbReference type="ARBA" id="ARBA00023136"/>
    </source>
</evidence>
<evidence type="ECO:0000256" key="10">
    <source>
        <dbReference type="ARBA" id="ARBA00081194"/>
    </source>
</evidence>
<dbReference type="EMBL" id="CCBN010000005">
    <property type="protein sequence ID" value="CDO53599.1"/>
    <property type="molecule type" value="Genomic_DNA"/>
</dbReference>
<evidence type="ECO:0000256" key="5">
    <source>
        <dbReference type="ARBA" id="ARBA00022824"/>
    </source>
</evidence>
<evidence type="ECO:0000259" key="12">
    <source>
        <dbReference type="PROSITE" id="PS00300"/>
    </source>
</evidence>
<dbReference type="CDD" id="cd14826">
    <property type="entry name" value="SR_alpha_SRX"/>
    <property type="match status" value="1"/>
</dbReference>
<evidence type="ECO:0000256" key="2">
    <source>
        <dbReference type="ARBA" id="ARBA00008531"/>
    </source>
</evidence>
<dbReference type="GO" id="GO:0005047">
    <property type="term" value="F:signal recognition particle binding"/>
    <property type="evidence" value="ECO:0007669"/>
    <property type="project" value="InterPro"/>
</dbReference>
<feature type="compositionally biased region" description="Basic residues" evidence="11">
    <location>
        <begin position="180"/>
        <end position="190"/>
    </location>
</feature>
<gene>
    <name evidence="13" type="ORF">BN980_GECA05s04223g</name>
</gene>
<keyword evidence="8 13" id="KW-0675">Receptor</keyword>
<keyword evidence="7" id="KW-0472">Membrane</keyword>
<dbReference type="InterPro" id="IPR000897">
    <property type="entry name" value="SRP54_GTPase_dom"/>
</dbReference>
<proteinExistence type="inferred from homology"/>
<accession>A0A0J9X816</accession>
<dbReference type="SMART" id="SM00962">
    <property type="entry name" value="SRP54"/>
    <property type="match status" value="1"/>
</dbReference>
<dbReference type="InterPro" id="IPR011012">
    <property type="entry name" value="Longin-like_dom_sf"/>
</dbReference>
<organism evidence="13 14">
    <name type="scientific">Geotrichum candidum</name>
    <name type="common">Oospora lactis</name>
    <name type="synonym">Dipodascus geotrichum</name>
    <dbReference type="NCBI Taxonomy" id="1173061"/>
    <lineage>
        <taxon>Eukaryota</taxon>
        <taxon>Fungi</taxon>
        <taxon>Dikarya</taxon>
        <taxon>Ascomycota</taxon>
        <taxon>Saccharomycotina</taxon>
        <taxon>Dipodascomycetes</taxon>
        <taxon>Dipodascales</taxon>
        <taxon>Dipodascaceae</taxon>
        <taxon>Geotrichum</taxon>
    </lineage>
</organism>
<evidence type="ECO:0000256" key="6">
    <source>
        <dbReference type="ARBA" id="ARBA00023134"/>
    </source>
</evidence>
<evidence type="ECO:0000313" key="13">
    <source>
        <dbReference type="EMBL" id="CDO53599.1"/>
    </source>
</evidence>
<sequence>MIDLFSIFTTGGIVLWNKSLDAVSQAIPNALVSDIFIENKVNESILYRKENYIIKYSVVNELGLIFVCVYQSILQLKYVDEFVANIKTIFLNLFKDQIQQSKTIGDPFPTGLNFEKFNSLFDLRLEQLTGDTQKLESQRDLKTPDLTSAVDTPNTASPVSTAPATPDRSENSSPASSLQKKTRRGGRSKNKQNSLLAESKKKTATKQLRKWSSDGYAEVDSTEVLDYSNANDSSASLAHSTEDLGDLASYGSATKNGDFMVKELNSLLETQDDDATANSGTATVSGKAFGFLKNIVGGKTMSADVLEETLSAMQTHLIQKNVANEVAEHLCKTVEKSLVGSKTKNWTSVETTVREAMTEALRRILTPNTSADLLHEIHAKLRANKSQSRDAPRPYVISVVGVNGVGKSTNLSKIAFWLLQNKFRVLIAACDTFRSGAVEQLKVHVRRLQELTERLGSGEVQIFDEGYGKDAAVIAQKAIEYGQRHQFDIVLIDTAGRRHNDERLMSSLEKFGKLANPDKIVMVGEALVGTDSVQQAKNFNASFGPNRNLDFFLISKCDTVGDMIGSMVNMTYSTGIPVLFVGIGQTYTDLRTLSVDWAVNLLMS</sequence>
<dbReference type="GO" id="GO:0005525">
    <property type="term" value="F:GTP binding"/>
    <property type="evidence" value="ECO:0007669"/>
    <property type="project" value="UniProtKB-KW"/>
</dbReference>
<dbReference type="AlphaFoldDB" id="A0A0J9X816"/>
<dbReference type="Gene3D" id="3.30.450.60">
    <property type="match status" value="1"/>
</dbReference>
<dbReference type="SMART" id="SM00963">
    <property type="entry name" value="SRP54_N"/>
    <property type="match status" value="1"/>
</dbReference>
<dbReference type="SUPFAM" id="SSF47364">
    <property type="entry name" value="Domain of the SRP/SRP receptor G-proteins"/>
    <property type="match status" value="1"/>
</dbReference>
<dbReference type="InterPro" id="IPR013822">
    <property type="entry name" value="Signal_recog_particl_SRP54_hlx"/>
</dbReference>
<dbReference type="Gene3D" id="1.20.120.140">
    <property type="entry name" value="Signal recognition particle SRP54, nucleotide-binding domain"/>
    <property type="match status" value="1"/>
</dbReference>
<comment type="subunit">
    <text evidence="3">Heterodimer of an alpha and a beta chain.</text>
</comment>
<dbReference type="Gene3D" id="3.40.50.300">
    <property type="entry name" value="P-loop containing nucleotide triphosphate hydrolases"/>
    <property type="match status" value="1"/>
</dbReference>
<evidence type="ECO:0000256" key="8">
    <source>
        <dbReference type="ARBA" id="ARBA00023170"/>
    </source>
</evidence>
<dbReference type="PANTHER" id="PTHR43134:SF1">
    <property type="entry name" value="SIGNAL RECOGNITION PARTICLE RECEPTOR SUBUNIT ALPHA"/>
    <property type="match status" value="1"/>
</dbReference>
<keyword evidence="5" id="KW-0256">Endoplasmic reticulum</keyword>
<dbReference type="InterPro" id="IPR007222">
    <property type="entry name" value="Sig_recog_particle_rcpt_asu_N"/>
</dbReference>
<dbReference type="InterPro" id="IPR042101">
    <property type="entry name" value="SRP54_N_sf"/>
</dbReference>
<dbReference type="GO" id="GO:0005785">
    <property type="term" value="C:signal recognition particle receptor complex"/>
    <property type="evidence" value="ECO:0007669"/>
    <property type="project" value="InterPro"/>
</dbReference>
<dbReference type="FunFam" id="1.20.120.140:FF:000009">
    <property type="entry name" value="Signal sequence receptor alpha subunit"/>
    <property type="match status" value="1"/>
</dbReference>
<dbReference type="PROSITE" id="PS00300">
    <property type="entry name" value="SRP54"/>
    <property type="match status" value="1"/>
</dbReference>
<feature type="compositionally biased region" description="Basic and acidic residues" evidence="11">
    <location>
        <begin position="134"/>
        <end position="143"/>
    </location>
</feature>
<dbReference type="CDD" id="cd17876">
    <property type="entry name" value="SRalpha_C"/>
    <property type="match status" value="1"/>
</dbReference>
<dbReference type="GO" id="GO:0006886">
    <property type="term" value="P:intracellular protein transport"/>
    <property type="evidence" value="ECO:0007669"/>
    <property type="project" value="InterPro"/>
</dbReference>
<keyword evidence="14" id="KW-1185">Reference proteome</keyword>
<dbReference type="GO" id="GO:0003924">
    <property type="term" value="F:GTPase activity"/>
    <property type="evidence" value="ECO:0007669"/>
    <property type="project" value="InterPro"/>
</dbReference>
<protein>
    <recommendedName>
        <fullName evidence="9">Signal recognition particle receptor subunit alpha homolog</fullName>
    </recommendedName>
    <alternativeName>
        <fullName evidence="10">Docking protein alpha</fullName>
    </alternativeName>
</protein>
<evidence type="ECO:0000313" key="14">
    <source>
        <dbReference type="Proteomes" id="UP000242525"/>
    </source>
</evidence>
<comment type="subcellular location">
    <subcellularLocation>
        <location evidence="1">Endoplasmic reticulum membrane</location>
        <topology evidence="1">Peripheral membrane protein</topology>
        <orientation evidence="1">Cytoplasmic side</orientation>
    </subcellularLocation>
</comment>
<dbReference type="Pfam" id="PF04086">
    <property type="entry name" value="SRP-alpha_N"/>
    <property type="match status" value="2"/>
</dbReference>
<dbReference type="Pfam" id="PF00448">
    <property type="entry name" value="SRP54"/>
    <property type="match status" value="1"/>
</dbReference>
<reference evidence="13" key="1">
    <citation type="submission" date="2014-03" db="EMBL/GenBank/DDBJ databases">
        <authorList>
            <person name="Casaregola S."/>
        </authorList>
    </citation>
    <scope>NUCLEOTIDE SEQUENCE [LARGE SCALE GENOMIC DNA]</scope>
    <source>
        <strain evidence="13">CLIB 918</strain>
    </source>
</reference>
<dbReference type="FunFam" id="3.40.50.300:FF:000566">
    <property type="entry name" value="Signal recognition particle receptor subunit alpha"/>
    <property type="match status" value="1"/>
</dbReference>
<dbReference type="PANTHER" id="PTHR43134">
    <property type="entry name" value="SIGNAL RECOGNITION PARTICLE RECEPTOR SUBUNIT ALPHA"/>
    <property type="match status" value="1"/>
</dbReference>
<dbReference type="InterPro" id="IPR027417">
    <property type="entry name" value="P-loop_NTPase"/>
</dbReference>
<feature type="region of interest" description="Disordered" evidence="11">
    <location>
        <begin position="134"/>
        <end position="213"/>
    </location>
</feature>
<dbReference type="Pfam" id="PF02881">
    <property type="entry name" value="SRP54_N"/>
    <property type="match status" value="1"/>
</dbReference>
<evidence type="ECO:0000256" key="4">
    <source>
        <dbReference type="ARBA" id="ARBA00022741"/>
    </source>
</evidence>
<dbReference type="SMART" id="SM00382">
    <property type="entry name" value="AAA"/>
    <property type="match status" value="1"/>
</dbReference>
<dbReference type="SUPFAM" id="SSF64356">
    <property type="entry name" value="SNARE-like"/>
    <property type="match status" value="1"/>
</dbReference>
<dbReference type="SUPFAM" id="SSF52540">
    <property type="entry name" value="P-loop containing nucleoside triphosphate hydrolases"/>
    <property type="match status" value="1"/>
</dbReference>
<keyword evidence="6" id="KW-0342">GTP-binding</keyword>
<comment type="similarity">
    <text evidence="2">Belongs to the GTP-binding SRP family.</text>
</comment>
<comment type="caution">
    <text evidence="13">The sequence shown here is derived from an EMBL/GenBank/DDBJ whole genome shotgun (WGS) entry which is preliminary data.</text>
</comment>
<evidence type="ECO:0000256" key="11">
    <source>
        <dbReference type="SAM" id="MobiDB-lite"/>
    </source>
</evidence>